<name>A0ACC0HME9_9ERIC</name>
<accession>A0ACC0HME9</accession>
<gene>
    <name evidence="1" type="ORF">LOK49_LG05G01235</name>
</gene>
<sequence length="274" mass="30946">MNLKSSGGALCDKQMVESRFEDLLDHSKLLLQKKWLFGTLDDFITKQLPHNVTWALSLLYAMEHKGDRALTSTQASVVSQSFLAFGDILELHRKYLELFGGINRIFELEELLDVAQKDNLVALIESPTKLTESQSNDLISFSKVDIISPSQKLLARKLTDILPGKARLFLELHRAIKLSERALVSADPIVTSLGNFQQAHVFTWFGDCAAFLSNYDTKSVTRVMFNNMHYNLPPWSISILPDCRNVVFNTAKVGVQTSQMEIRQVILKCKVLSK</sequence>
<protein>
    <submittedName>
        <fullName evidence="1">ABC transporter D family member 1</fullName>
    </submittedName>
</protein>
<dbReference type="EMBL" id="CM045761">
    <property type="protein sequence ID" value="KAI8014194.1"/>
    <property type="molecule type" value="Genomic_DNA"/>
</dbReference>
<evidence type="ECO:0000313" key="1">
    <source>
        <dbReference type="EMBL" id="KAI8014194.1"/>
    </source>
</evidence>
<evidence type="ECO:0000313" key="2">
    <source>
        <dbReference type="Proteomes" id="UP001060215"/>
    </source>
</evidence>
<keyword evidence="2" id="KW-1185">Reference proteome</keyword>
<organism evidence="1 2">
    <name type="scientific">Camellia lanceoleosa</name>
    <dbReference type="NCBI Taxonomy" id="1840588"/>
    <lineage>
        <taxon>Eukaryota</taxon>
        <taxon>Viridiplantae</taxon>
        <taxon>Streptophyta</taxon>
        <taxon>Embryophyta</taxon>
        <taxon>Tracheophyta</taxon>
        <taxon>Spermatophyta</taxon>
        <taxon>Magnoliopsida</taxon>
        <taxon>eudicotyledons</taxon>
        <taxon>Gunneridae</taxon>
        <taxon>Pentapetalae</taxon>
        <taxon>asterids</taxon>
        <taxon>Ericales</taxon>
        <taxon>Theaceae</taxon>
        <taxon>Camellia</taxon>
    </lineage>
</organism>
<comment type="caution">
    <text evidence="1">The sequence shown here is derived from an EMBL/GenBank/DDBJ whole genome shotgun (WGS) entry which is preliminary data.</text>
</comment>
<proteinExistence type="predicted"/>
<reference evidence="1 2" key="1">
    <citation type="journal article" date="2022" name="Plant J.">
        <title>Chromosome-level genome of Camellia lanceoleosa provides a valuable resource for understanding genome evolution and self-incompatibility.</title>
        <authorList>
            <person name="Gong W."/>
            <person name="Xiao S."/>
            <person name="Wang L."/>
            <person name="Liao Z."/>
            <person name="Chang Y."/>
            <person name="Mo W."/>
            <person name="Hu G."/>
            <person name="Li W."/>
            <person name="Zhao G."/>
            <person name="Zhu H."/>
            <person name="Hu X."/>
            <person name="Ji K."/>
            <person name="Xiang X."/>
            <person name="Song Q."/>
            <person name="Yuan D."/>
            <person name="Jin S."/>
            <person name="Zhang L."/>
        </authorList>
    </citation>
    <scope>NUCLEOTIDE SEQUENCE [LARGE SCALE GENOMIC DNA]</scope>
    <source>
        <strain evidence="1">SQ_2022a</strain>
    </source>
</reference>
<dbReference type="Proteomes" id="UP001060215">
    <property type="component" value="Chromosome 4"/>
</dbReference>